<evidence type="ECO:0000313" key="2">
    <source>
        <dbReference type="Proteomes" id="UP000059672"/>
    </source>
</evidence>
<dbReference type="OrthoDB" id="1091532at2"/>
<accession>A0A120IE72</accession>
<dbReference type="KEGG" id="lut:Lupro_05790"/>
<reference evidence="2" key="1">
    <citation type="submission" date="2015-12" db="EMBL/GenBank/DDBJ databases">
        <title>Complete genome sequence of Lutibacter profundus strain LP1.</title>
        <authorList>
            <person name="Wissuwa J."/>
            <person name="Le Moine Bauer S."/>
            <person name="Stokke R."/>
            <person name="Dahle H."/>
            <person name="Steen I.H."/>
        </authorList>
    </citation>
    <scope>NUCLEOTIDE SEQUENCE [LARGE SCALE GENOMIC DNA]</scope>
    <source>
        <strain evidence="2">LP1</strain>
    </source>
</reference>
<keyword evidence="2" id="KW-1185">Reference proteome</keyword>
<gene>
    <name evidence="1" type="ORF">Lupro_05790</name>
</gene>
<reference evidence="1 2" key="2">
    <citation type="journal article" date="2016" name="Int. J. Syst. Evol. Microbiol.">
        <title>Lutibacter profundi sp. nov., isolated from a deep-sea hydrothermal system on the Arctic Mid-Ocean Ridge and emended description of the genus Lutibacter.</title>
        <authorList>
            <person name="Le Moine Bauer S."/>
            <person name="Roalkvam I."/>
            <person name="Steen I.H."/>
            <person name="Dahle H."/>
        </authorList>
    </citation>
    <scope>NUCLEOTIDE SEQUENCE [LARGE SCALE GENOMIC DNA]</scope>
    <source>
        <strain evidence="1 2">LP1</strain>
    </source>
</reference>
<dbReference type="EMBL" id="CP013355">
    <property type="protein sequence ID" value="AMC10781.1"/>
    <property type="molecule type" value="Genomic_DNA"/>
</dbReference>
<name>A0A120IE72_9FLAO</name>
<organism evidence="1 2">
    <name type="scientific">Lutibacter profundi</name>
    <dbReference type="NCBI Taxonomy" id="1622118"/>
    <lineage>
        <taxon>Bacteria</taxon>
        <taxon>Pseudomonadati</taxon>
        <taxon>Bacteroidota</taxon>
        <taxon>Flavobacteriia</taxon>
        <taxon>Flavobacteriales</taxon>
        <taxon>Flavobacteriaceae</taxon>
        <taxon>Lutibacter</taxon>
    </lineage>
</organism>
<evidence type="ECO:0008006" key="3">
    <source>
        <dbReference type="Google" id="ProtNLM"/>
    </source>
</evidence>
<evidence type="ECO:0000313" key="1">
    <source>
        <dbReference type="EMBL" id="AMC10781.1"/>
    </source>
</evidence>
<dbReference type="AlphaFoldDB" id="A0A120IE72"/>
<protein>
    <recommendedName>
        <fullName evidence="3">Outer membrane protein beta-barrel domain-containing protein</fullName>
    </recommendedName>
</protein>
<dbReference type="STRING" id="1622118.Lupro_05790"/>
<dbReference type="Proteomes" id="UP000059672">
    <property type="component" value="Chromosome"/>
</dbReference>
<dbReference type="RefSeq" id="WP_068207207.1">
    <property type="nucleotide sequence ID" value="NZ_CP013355.1"/>
</dbReference>
<proteinExistence type="predicted"/>
<sequence length="565" mass="64529">MNTIKYNLVIVLLFISAIIFAQEKERAITLNGNIGLFYDTYNYSEQNYPTFRPRYLDNELRLNINATLQIGEYLSIPFGISISNQKTLYNLPELPEENLIDFIQNPRNNISINPEYKWIKGYLGTQTPSYSELTTGDTPIFGIGIELNPEKFIFSANYGLSQRAIESDLFLNIIGAYKQEILATRIGYGKIEGTKITLNFVKVKDDINSVINTPLYDTPIEGLTTSSLIELKIKEKLLFKTETAASIFTTNLNNSFSINNPTIESLNNIITINASSKGDISHVSSLDYISKKITVGGEIRYIGSGFVPVGYRNIEKDVLDYKIKSSFKLFKDKTSINGMFGIRRNNVKNTNLQSTKRVISNINVFSQVSETFSINANYSNFGFNNNEINNLIRIEMINNSFSLSPSYKFKSEKINHQINVNGSLNIFDQFDAISNSFVATKSKNLSLNYNLMFQEIPLNINFISLFFNNEMPLSTIKMSNYGTTVSYKFFDKKLSPSLGLNLSNITRDNFTTDHRFSIRFKAKYKITKKLQFNLSYRLNNYKYGSSRPNAITNEQRMQFAFLQKF</sequence>